<name>A0A5E4ABQ1_MARMO</name>
<proteinExistence type="predicted"/>
<feature type="non-terminal residue" evidence="1">
    <location>
        <position position="1"/>
    </location>
</feature>
<dbReference type="Proteomes" id="UP000335636">
    <property type="component" value="Unassembled WGS sequence"/>
</dbReference>
<sequence>SHCLAGGLSLGLTSKVTSLVAAAEREVSYQSTANCRLPPLLLPLILLLPAWDLLEVLFLGASATEETAALDANEAHAAAYPRRSPGDTAPTAVAPAGLLPTANNQHYHRELLQGRLQVWLHVFCTHFGTPARAWGLSASRFTTTRASGDSSWDLQVQCGGAC</sequence>
<organism evidence="1 2">
    <name type="scientific">Marmota monax</name>
    <name type="common">Woodchuck</name>
    <dbReference type="NCBI Taxonomy" id="9995"/>
    <lineage>
        <taxon>Eukaryota</taxon>
        <taxon>Metazoa</taxon>
        <taxon>Chordata</taxon>
        <taxon>Craniata</taxon>
        <taxon>Vertebrata</taxon>
        <taxon>Euteleostomi</taxon>
        <taxon>Mammalia</taxon>
        <taxon>Eutheria</taxon>
        <taxon>Euarchontoglires</taxon>
        <taxon>Glires</taxon>
        <taxon>Rodentia</taxon>
        <taxon>Sciuromorpha</taxon>
        <taxon>Sciuridae</taxon>
        <taxon>Xerinae</taxon>
        <taxon>Marmotini</taxon>
        <taxon>Marmota</taxon>
    </lineage>
</organism>
<dbReference type="EMBL" id="CABDUW010000037">
    <property type="protein sequence ID" value="VTJ54400.1"/>
    <property type="molecule type" value="Genomic_DNA"/>
</dbReference>
<evidence type="ECO:0000313" key="2">
    <source>
        <dbReference type="Proteomes" id="UP000335636"/>
    </source>
</evidence>
<keyword evidence="2" id="KW-1185">Reference proteome</keyword>
<comment type="caution">
    <text evidence="1">The sequence shown here is derived from an EMBL/GenBank/DDBJ whole genome shotgun (WGS) entry which is preliminary data.</text>
</comment>
<dbReference type="AlphaFoldDB" id="A0A5E4ABQ1"/>
<protein>
    <submittedName>
        <fullName evidence="1">Uncharacterized protein</fullName>
    </submittedName>
</protein>
<reference evidence="1" key="1">
    <citation type="submission" date="2019-04" db="EMBL/GenBank/DDBJ databases">
        <authorList>
            <person name="Alioto T."/>
            <person name="Alioto T."/>
        </authorList>
    </citation>
    <scope>NUCLEOTIDE SEQUENCE [LARGE SCALE GENOMIC DNA]</scope>
</reference>
<accession>A0A5E4ABQ1</accession>
<evidence type="ECO:0000313" key="1">
    <source>
        <dbReference type="EMBL" id="VTJ54400.1"/>
    </source>
</evidence>
<gene>
    <name evidence="1" type="ORF">MONAX_5E044637</name>
</gene>